<evidence type="ECO:0000313" key="4">
    <source>
        <dbReference type="Proteomes" id="UP001429100"/>
    </source>
</evidence>
<dbReference type="PROSITE" id="PS51203">
    <property type="entry name" value="CS"/>
    <property type="match status" value="1"/>
</dbReference>
<organism evidence="3 4">
    <name type="scientific">Cryptosporidium hominis</name>
    <dbReference type="NCBI Taxonomy" id="237895"/>
    <lineage>
        <taxon>Eukaryota</taxon>
        <taxon>Sar</taxon>
        <taxon>Alveolata</taxon>
        <taxon>Apicomplexa</taxon>
        <taxon>Conoidasida</taxon>
        <taxon>Coccidia</taxon>
        <taxon>Eucoccidiorida</taxon>
        <taxon>Eimeriorina</taxon>
        <taxon>Cryptosporidiidae</taxon>
        <taxon>Cryptosporidium</taxon>
    </lineage>
</organism>
<keyword evidence="1" id="KW-0812">Transmembrane</keyword>
<keyword evidence="4" id="KW-1185">Reference proteome</keyword>
<protein>
    <submittedName>
        <fullName evidence="3">CS domain containing protein</fullName>
    </submittedName>
</protein>
<dbReference type="EMBL" id="JTAI01000013">
    <property type="protein sequence ID" value="PPS96717.1"/>
    <property type="molecule type" value="Genomic_DNA"/>
</dbReference>
<name>A0ABX5BF50_CRYHO</name>
<reference evidence="3 4" key="2">
    <citation type="submission" date="2017-10" db="EMBL/GenBank/DDBJ databases">
        <title>Consistent, comparative and evidence-based genome annotation and re-annotation for the closely-related species, Cryptosporidium parvum, C. hominis and C. tyzzeri.</title>
        <authorList>
            <person name="Baptista R.P."/>
            <person name="Li Y."/>
            <person name="Sateriale A."/>
            <person name="Striepen B."/>
            <person name="Kissinger J.C."/>
        </authorList>
    </citation>
    <scope>NUCLEOTIDE SEQUENCE [LARGE SCALE GENOMIC DNA]</scope>
    <source>
        <strain evidence="3">30976</strain>
    </source>
</reference>
<evidence type="ECO:0000256" key="1">
    <source>
        <dbReference type="SAM" id="Phobius"/>
    </source>
</evidence>
<proteinExistence type="predicted"/>
<comment type="caution">
    <text evidence="3">The sequence shown here is derived from an EMBL/GenBank/DDBJ whole genome shotgun (WGS) entry which is preliminary data.</text>
</comment>
<dbReference type="Pfam" id="PF04969">
    <property type="entry name" value="CS"/>
    <property type="match status" value="1"/>
</dbReference>
<dbReference type="PANTHER" id="PTHR12356:SF18">
    <property type="entry name" value="NUDC DOMAIN-CONTAINING PROTEIN 2"/>
    <property type="match status" value="1"/>
</dbReference>
<sequence length="189" mass="22674">MKSIRAPCFDDIGRLKYTWEQNLDEVILYFTVENVYLNSGKDMNSKNKMNKEDLSVKIMCNKLKIQNKSTNYEIFDDTLFDKIDTSESLWYIENNELIVQLSKMRKGSVWNSVIASNENSLNSIDIENMKKQMMLERFQREDSIFQMLNLMEIYQIHETLWVVLENTKFLYNFFSFLNLFNLSFTIFFF</sequence>
<evidence type="ECO:0000313" key="3">
    <source>
        <dbReference type="EMBL" id="PPS96717.1"/>
    </source>
</evidence>
<dbReference type="InterPro" id="IPR007052">
    <property type="entry name" value="CS_dom"/>
</dbReference>
<feature type="domain" description="CS" evidence="2">
    <location>
        <begin position="12"/>
        <end position="114"/>
    </location>
</feature>
<keyword evidence="1" id="KW-0472">Membrane</keyword>
<feature type="transmembrane region" description="Helical" evidence="1">
    <location>
        <begin position="169"/>
        <end position="188"/>
    </location>
</feature>
<evidence type="ECO:0000259" key="2">
    <source>
        <dbReference type="PROSITE" id="PS51203"/>
    </source>
</evidence>
<dbReference type="CDD" id="cd06467">
    <property type="entry name" value="p23_NUDC_like"/>
    <property type="match status" value="1"/>
</dbReference>
<accession>A0ABX5BF50</accession>
<dbReference type="InterPro" id="IPR008978">
    <property type="entry name" value="HSP20-like_chaperone"/>
</dbReference>
<reference evidence="3 4" key="1">
    <citation type="submission" date="2014-11" db="EMBL/GenBank/DDBJ databases">
        <title>Comparative genomic analysis of Cryptosporidium hominis reveals occurrence of genetic recombination in virulent subtypes.</title>
        <authorList>
            <person name="Guo Y."/>
            <person name="Tang K."/>
            <person name="Frace M."/>
            <person name="Li N."/>
            <person name="Roellig D.M."/>
            <person name="Sammons S."/>
            <person name="Knipe K."/>
            <person name="Rowe L."/>
            <person name="Feng Y."/>
            <person name="Xiao L."/>
        </authorList>
    </citation>
    <scope>NUCLEOTIDE SEQUENCE [LARGE SCALE GENOMIC DNA]</scope>
    <source>
        <strain evidence="3">30976</strain>
    </source>
</reference>
<dbReference type="InterPro" id="IPR037898">
    <property type="entry name" value="NudC_fam"/>
</dbReference>
<dbReference type="Gene3D" id="2.60.40.790">
    <property type="match status" value="1"/>
</dbReference>
<gene>
    <name evidence="3" type="ORF">GY17_00001487</name>
</gene>
<keyword evidence="1" id="KW-1133">Transmembrane helix</keyword>
<dbReference type="SUPFAM" id="SSF49764">
    <property type="entry name" value="HSP20-like chaperones"/>
    <property type="match status" value="1"/>
</dbReference>
<dbReference type="Proteomes" id="UP001429100">
    <property type="component" value="Unassembled WGS sequence"/>
</dbReference>
<dbReference type="PANTHER" id="PTHR12356">
    <property type="entry name" value="NUCLEAR MOVEMENT PROTEIN NUDC"/>
    <property type="match status" value="1"/>
</dbReference>